<dbReference type="OrthoDB" id="3507144at2759"/>
<name>A0A395IW56_9HELO</name>
<accession>A0A395IW56</accession>
<reference evidence="1 2" key="1">
    <citation type="submission" date="2018-06" db="EMBL/GenBank/DDBJ databases">
        <title>Genome Sequence of the Brown Rot Fungal Pathogen Monilinia fructigena.</title>
        <authorList>
            <person name="Landi L."/>
            <person name="De Miccolis Angelini R.M."/>
            <person name="Pollastro S."/>
            <person name="Abate D."/>
            <person name="Faretra F."/>
            <person name="Romanazzi G."/>
        </authorList>
    </citation>
    <scope>NUCLEOTIDE SEQUENCE [LARGE SCALE GENOMIC DNA]</scope>
    <source>
        <strain evidence="1 2">Mfrg269</strain>
    </source>
</reference>
<keyword evidence="2" id="KW-1185">Reference proteome</keyword>
<evidence type="ECO:0000313" key="1">
    <source>
        <dbReference type="EMBL" id="RAL64482.1"/>
    </source>
</evidence>
<organism evidence="1 2">
    <name type="scientific">Monilinia fructigena</name>
    <dbReference type="NCBI Taxonomy" id="38457"/>
    <lineage>
        <taxon>Eukaryota</taxon>
        <taxon>Fungi</taxon>
        <taxon>Dikarya</taxon>
        <taxon>Ascomycota</taxon>
        <taxon>Pezizomycotina</taxon>
        <taxon>Leotiomycetes</taxon>
        <taxon>Helotiales</taxon>
        <taxon>Sclerotiniaceae</taxon>
        <taxon>Monilinia</taxon>
    </lineage>
</organism>
<gene>
    <name evidence="1" type="ORF">DID88_001958</name>
</gene>
<evidence type="ECO:0000313" key="2">
    <source>
        <dbReference type="Proteomes" id="UP000249056"/>
    </source>
</evidence>
<dbReference type="EMBL" id="QKRW01000014">
    <property type="protein sequence ID" value="RAL64482.1"/>
    <property type="molecule type" value="Genomic_DNA"/>
</dbReference>
<proteinExistence type="predicted"/>
<sequence>MTLTIDKLKEASQIPLPETPPQPKSTKFIDAIMAAPFDAAQNCLVKFCIEGDVKKLRGVVEKNFLVPLIASCEATYPSGDLTGPPENLPDSLTVPFHEMNSLQKYQTFHLYAVQKASIQSIQFSHRAW</sequence>
<comment type="caution">
    <text evidence="1">The sequence shown here is derived from an EMBL/GenBank/DDBJ whole genome shotgun (WGS) entry which is preliminary data.</text>
</comment>
<dbReference type="AlphaFoldDB" id="A0A395IW56"/>
<protein>
    <submittedName>
        <fullName evidence="1">Uncharacterized protein</fullName>
    </submittedName>
</protein>
<dbReference type="Proteomes" id="UP000249056">
    <property type="component" value="Unassembled WGS sequence"/>
</dbReference>